<name>A0A438KH43_VITVI</name>
<evidence type="ECO:0000313" key="3">
    <source>
        <dbReference type="Proteomes" id="UP000288805"/>
    </source>
</evidence>
<sequence>MAPFYGYGPPSPPPPPPGGGNKYPAAPPYSWPYPPPAQWVYPPPPPPYYPGYYPPYHPPYYGYAMQPLLPQQQRHGGIGGVEVARVAFAALTILGLNPFGF</sequence>
<evidence type="ECO:0000256" key="1">
    <source>
        <dbReference type="SAM" id="MobiDB-lite"/>
    </source>
</evidence>
<accession>A0A438KH43</accession>
<feature type="compositionally biased region" description="Pro residues" evidence="1">
    <location>
        <begin position="9"/>
        <end position="18"/>
    </location>
</feature>
<evidence type="ECO:0000313" key="2">
    <source>
        <dbReference type="EMBL" id="RVX20518.1"/>
    </source>
</evidence>
<dbReference type="AlphaFoldDB" id="A0A438KH43"/>
<protein>
    <submittedName>
        <fullName evidence="2">Uncharacterized protein</fullName>
    </submittedName>
</protein>
<proteinExistence type="predicted"/>
<organism evidence="2 3">
    <name type="scientific">Vitis vinifera</name>
    <name type="common">Grape</name>
    <dbReference type="NCBI Taxonomy" id="29760"/>
    <lineage>
        <taxon>Eukaryota</taxon>
        <taxon>Viridiplantae</taxon>
        <taxon>Streptophyta</taxon>
        <taxon>Embryophyta</taxon>
        <taxon>Tracheophyta</taxon>
        <taxon>Spermatophyta</taxon>
        <taxon>Magnoliopsida</taxon>
        <taxon>eudicotyledons</taxon>
        <taxon>Gunneridae</taxon>
        <taxon>Pentapetalae</taxon>
        <taxon>rosids</taxon>
        <taxon>Vitales</taxon>
        <taxon>Vitaceae</taxon>
        <taxon>Viteae</taxon>
        <taxon>Vitis</taxon>
    </lineage>
</organism>
<feature type="region of interest" description="Disordered" evidence="1">
    <location>
        <begin position="1"/>
        <end position="21"/>
    </location>
</feature>
<gene>
    <name evidence="2" type="ORF">CK203_002860</name>
</gene>
<dbReference type="Proteomes" id="UP000288805">
    <property type="component" value="Unassembled WGS sequence"/>
</dbReference>
<dbReference type="EMBL" id="QGNW01000006">
    <property type="protein sequence ID" value="RVX20518.1"/>
    <property type="molecule type" value="Genomic_DNA"/>
</dbReference>
<reference evidence="2 3" key="1">
    <citation type="journal article" date="2018" name="PLoS Genet.">
        <title>Population sequencing reveals clonal diversity and ancestral inbreeding in the grapevine cultivar Chardonnay.</title>
        <authorList>
            <person name="Roach M.J."/>
            <person name="Johnson D.L."/>
            <person name="Bohlmann J."/>
            <person name="van Vuuren H.J."/>
            <person name="Jones S.J."/>
            <person name="Pretorius I.S."/>
            <person name="Schmidt S.A."/>
            <person name="Borneman A.R."/>
        </authorList>
    </citation>
    <scope>NUCLEOTIDE SEQUENCE [LARGE SCALE GENOMIC DNA]</scope>
    <source>
        <strain evidence="3">cv. Chardonnay</strain>
        <tissue evidence="2">Leaf</tissue>
    </source>
</reference>
<comment type="caution">
    <text evidence="2">The sequence shown here is derived from an EMBL/GenBank/DDBJ whole genome shotgun (WGS) entry which is preliminary data.</text>
</comment>